<dbReference type="Proteomes" id="UP000326877">
    <property type="component" value="Unassembled WGS sequence"/>
</dbReference>
<protein>
    <submittedName>
        <fullName evidence="1">Uncharacterized protein</fullName>
    </submittedName>
</protein>
<dbReference type="AlphaFoldDB" id="A0A5N7CAC7"/>
<dbReference type="EMBL" id="ML735248">
    <property type="protein sequence ID" value="KAE8391090.1"/>
    <property type="molecule type" value="Genomic_DNA"/>
</dbReference>
<gene>
    <name evidence="1" type="ORF">BDV23DRAFT_153723</name>
</gene>
<reference evidence="1" key="1">
    <citation type="submission" date="2019-04" db="EMBL/GenBank/DDBJ databases">
        <title>Friends and foes A comparative genomics studyof 23 Aspergillus species from section Flavi.</title>
        <authorList>
            <consortium name="DOE Joint Genome Institute"/>
            <person name="Kjaerbolling I."/>
            <person name="Vesth T."/>
            <person name="Frisvad J.C."/>
            <person name="Nybo J.L."/>
            <person name="Theobald S."/>
            <person name="Kildgaard S."/>
            <person name="Isbrandt T."/>
            <person name="Kuo A."/>
            <person name="Sato A."/>
            <person name="Lyhne E.K."/>
            <person name="Kogle M.E."/>
            <person name="Wiebenga A."/>
            <person name="Kun R.S."/>
            <person name="Lubbers R.J."/>
            <person name="Makela M.R."/>
            <person name="Barry K."/>
            <person name="Chovatia M."/>
            <person name="Clum A."/>
            <person name="Daum C."/>
            <person name="Haridas S."/>
            <person name="He G."/>
            <person name="LaButti K."/>
            <person name="Lipzen A."/>
            <person name="Mondo S."/>
            <person name="Riley R."/>
            <person name="Salamov A."/>
            <person name="Simmons B.A."/>
            <person name="Magnuson J.K."/>
            <person name="Henrissat B."/>
            <person name="Mortensen U.H."/>
            <person name="Larsen T.O."/>
            <person name="Devries R.P."/>
            <person name="Grigoriev I.V."/>
            <person name="Machida M."/>
            <person name="Baker S.E."/>
            <person name="Andersen M.R."/>
        </authorList>
    </citation>
    <scope>NUCLEOTIDE SEQUENCE [LARGE SCALE GENOMIC DNA]</scope>
    <source>
        <strain evidence="1">IBT 14317</strain>
    </source>
</reference>
<proteinExistence type="predicted"/>
<organism evidence="1">
    <name type="scientific">Petromyces alliaceus</name>
    <name type="common">Aspergillus alliaceus</name>
    <dbReference type="NCBI Taxonomy" id="209559"/>
    <lineage>
        <taxon>Eukaryota</taxon>
        <taxon>Fungi</taxon>
        <taxon>Dikarya</taxon>
        <taxon>Ascomycota</taxon>
        <taxon>Pezizomycotina</taxon>
        <taxon>Eurotiomycetes</taxon>
        <taxon>Eurotiomycetidae</taxon>
        <taxon>Eurotiales</taxon>
        <taxon>Aspergillaceae</taxon>
        <taxon>Aspergillus</taxon>
        <taxon>Aspergillus subgen. Circumdati</taxon>
    </lineage>
</organism>
<accession>A0A5N7CAC7</accession>
<sequence length="72" mass="7888">MYFINVRKASKRAFTYLGSVCTPYSSIGANFLSSGRLLAAGPTLLNPRDLVLSSRESCRSPCAASHEWPVHQ</sequence>
<name>A0A5N7CAC7_PETAA</name>
<evidence type="ECO:0000313" key="1">
    <source>
        <dbReference type="EMBL" id="KAE8391090.1"/>
    </source>
</evidence>